<keyword evidence="1" id="KW-1133">Transmembrane helix</keyword>
<dbReference type="AlphaFoldDB" id="A0A511V0V9"/>
<name>A0A511V0V9_9BACI</name>
<keyword evidence="1" id="KW-0812">Transmembrane</keyword>
<dbReference type="PANTHER" id="PTHR34351:SF2">
    <property type="entry name" value="DUF58 DOMAIN-CONTAINING PROTEIN"/>
    <property type="match status" value="1"/>
</dbReference>
<keyword evidence="1" id="KW-0472">Membrane</keyword>
<reference evidence="2 3" key="1">
    <citation type="submission" date="2019-07" db="EMBL/GenBank/DDBJ databases">
        <title>Whole genome shotgun sequence of Cerasibacillus quisquiliarum NBRC 102429.</title>
        <authorList>
            <person name="Hosoyama A."/>
            <person name="Uohara A."/>
            <person name="Ohji S."/>
            <person name="Ichikawa N."/>
        </authorList>
    </citation>
    <scope>NUCLEOTIDE SEQUENCE [LARGE SCALE GENOMIC DNA]</scope>
    <source>
        <strain evidence="2 3">NBRC 102429</strain>
    </source>
</reference>
<sequence length="399" mass="47156">MLWKKDQESYDHNRFIDYFLMSLIVLIVSAVIFRQRMLFVAIGFMVTYLILYYLYEKTLTRKIKLKDRPTSIRLFPEEKMKLSFEIENQSFFPIFNGKLTLQIASPVQAYTYILDVEEYWKEPVHIYGSISPRSQMRIKLPLLAKKRGVAKVNHIQYSLPHLFNYRLMTLRYGKRYETEIIVYPELLPVSGIQILNQMTPGMSRYQTSPFEDIQEPVTIRDYQQRDPFHRINWKASAKSLTLQTNVYERVINRSFLFLVNVESPPNHYVDIEHVLSYTAYLSEYATKQNIPYEIYLNAFKVGEIPFIHLPMSEGKVHFRNTLEMLARLKRMPVTYSFEQIVQHVLRYNQSFHTVVIIGLVSEETRTDLSRIGIRVFHIHEADDGAYLKPLVTSEVVKHA</sequence>
<evidence type="ECO:0000313" key="2">
    <source>
        <dbReference type="EMBL" id="GEN31568.1"/>
    </source>
</evidence>
<dbReference type="PANTHER" id="PTHR34351">
    <property type="entry name" value="SLR1927 PROTEIN-RELATED"/>
    <property type="match status" value="1"/>
</dbReference>
<gene>
    <name evidence="2" type="ORF">CQU01_18060</name>
</gene>
<protein>
    <submittedName>
        <fullName evidence="2">Uncharacterized protein</fullName>
    </submittedName>
</protein>
<feature type="transmembrane region" description="Helical" evidence="1">
    <location>
        <begin position="38"/>
        <end position="55"/>
    </location>
</feature>
<comment type="caution">
    <text evidence="2">The sequence shown here is derived from an EMBL/GenBank/DDBJ whole genome shotgun (WGS) entry which is preliminary data.</text>
</comment>
<evidence type="ECO:0000256" key="1">
    <source>
        <dbReference type="SAM" id="Phobius"/>
    </source>
</evidence>
<keyword evidence="3" id="KW-1185">Reference proteome</keyword>
<organism evidence="2 3">
    <name type="scientific">Cerasibacillus quisquiliarum</name>
    <dbReference type="NCBI Taxonomy" id="227865"/>
    <lineage>
        <taxon>Bacteria</taxon>
        <taxon>Bacillati</taxon>
        <taxon>Bacillota</taxon>
        <taxon>Bacilli</taxon>
        <taxon>Bacillales</taxon>
        <taxon>Bacillaceae</taxon>
        <taxon>Cerasibacillus</taxon>
    </lineage>
</organism>
<dbReference type="RefSeq" id="WP_170226671.1">
    <property type="nucleotide sequence ID" value="NZ_BJXW01000019.1"/>
</dbReference>
<dbReference type="Proteomes" id="UP000321491">
    <property type="component" value="Unassembled WGS sequence"/>
</dbReference>
<evidence type="ECO:0000313" key="3">
    <source>
        <dbReference type="Proteomes" id="UP000321491"/>
    </source>
</evidence>
<dbReference type="EMBL" id="BJXW01000019">
    <property type="protein sequence ID" value="GEN31568.1"/>
    <property type="molecule type" value="Genomic_DNA"/>
</dbReference>
<feature type="transmembrane region" description="Helical" evidence="1">
    <location>
        <begin position="15"/>
        <end position="32"/>
    </location>
</feature>
<accession>A0A511V0V9</accession>
<proteinExistence type="predicted"/>